<dbReference type="AlphaFoldDB" id="A0A158QY35"/>
<sequence length="639" mass="72560">MRVELHPVFNVRLVPKPSNLFCSVDIQYVDVASGSGDSGVLPPSVQNGVGISRSVELTYIDETLTLGDSFSVSLRLDAHADLSATYNFVLDVELWSMDRHRPPNLSLFEMDSRRTVEICICPTTLTAASRELFFDHSAFADLTMTVYASLVSALPRRKRQPPDPEMDAKSRNLHLTSAHTLLQAMSSIEHFVIRHKTKFGSAVHIDPCNVSTELDSVTNQLTSSPCPWTILENTAVNFSARLSVLFSQLVRLCVGSSAISPVLLQEYAKFREKMLSELFFFTEYAPSDLSKCNFLDKVYSVVSKSKYVEKLPRFPIFCSSTDKSKYNWCLVIEERFLKDASPFVLKERCYSDENLLQPKSPLKDAADSHRSTLTNDESCNEPSQILNDNFNTTLEFVMERERLKEALLEQRLFEGFLYSEQAALWKYALPKIRKMQPTHLVVFVHGLEGTCEDLSSYRNSFRVVADRIPGFLYLLSSSNHAKTWCDIEDMADNLLSEIHSYIARYSEPPARISFVAHSLGGVIVRAAVSKEEAAEWLVPRLHCLLTINSPHLGLAYVGKGVNLGIQFMQWWKQSRSMEQLSLKDQVSFCDSFLFRLSRRRTFGHFRNVLLIGTPSKFTYIRHGRLRVHTGLKTLKTFSF</sequence>
<dbReference type="STRING" id="27835.A0A158QY35"/>
<dbReference type="Gene3D" id="3.40.50.1820">
    <property type="entry name" value="alpha/beta hydrolase"/>
    <property type="match status" value="1"/>
</dbReference>
<evidence type="ECO:0000313" key="5">
    <source>
        <dbReference type="WBParaSite" id="NBR_0000783401-mRNA-1"/>
    </source>
</evidence>
<feature type="domain" description="DUF676" evidence="2">
    <location>
        <begin position="436"/>
        <end position="610"/>
    </location>
</feature>
<accession>A0A158QY35</accession>
<name>A0A158QY35_NIPBR</name>
<keyword evidence="4" id="KW-1185">Reference proteome</keyword>
<dbReference type="InterPro" id="IPR007751">
    <property type="entry name" value="DUF676_lipase-like"/>
</dbReference>
<gene>
    <name evidence="3" type="ORF">NBR_LOCUS7835</name>
</gene>
<evidence type="ECO:0000313" key="4">
    <source>
        <dbReference type="Proteomes" id="UP000271162"/>
    </source>
</evidence>
<reference evidence="3 4" key="2">
    <citation type="submission" date="2018-11" db="EMBL/GenBank/DDBJ databases">
        <authorList>
            <consortium name="Pathogen Informatics"/>
        </authorList>
    </citation>
    <scope>NUCLEOTIDE SEQUENCE [LARGE SCALE GENOMIC DNA]</scope>
</reference>
<dbReference type="InterPro" id="IPR044294">
    <property type="entry name" value="Lipase-like"/>
</dbReference>
<protein>
    <submittedName>
        <fullName evidence="5">DUF676 domain-containing protein</fullName>
    </submittedName>
</protein>
<feature type="compositionally biased region" description="Basic and acidic residues" evidence="1">
    <location>
        <begin position="361"/>
        <end position="370"/>
    </location>
</feature>
<dbReference type="InterPro" id="IPR029058">
    <property type="entry name" value="AB_hydrolase_fold"/>
</dbReference>
<dbReference type="SUPFAM" id="SSF53474">
    <property type="entry name" value="alpha/beta-Hydrolases"/>
    <property type="match status" value="1"/>
</dbReference>
<reference evidence="5" key="1">
    <citation type="submission" date="2016-04" db="UniProtKB">
        <authorList>
            <consortium name="WormBaseParasite"/>
        </authorList>
    </citation>
    <scope>IDENTIFICATION</scope>
</reference>
<feature type="region of interest" description="Disordered" evidence="1">
    <location>
        <begin position="360"/>
        <end position="379"/>
    </location>
</feature>
<evidence type="ECO:0000259" key="2">
    <source>
        <dbReference type="Pfam" id="PF05057"/>
    </source>
</evidence>
<evidence type="ECO:0000256" key="1">
    <source>
        <dbReference type="SAM" id="MobiDB-lite"/>
    </source>
</evidence>
<proteinExistence type="predicted"/>
<dbReference type="OMA" id="PRFPIFC"/>
<dbReference type="PANTHER" id="PTHR12482">
    <property type="entry name" value="LIPASE ROG1-RELATED-RELATED"/>
    <property type="match status" value="1"/>
</dbReference>
<dbReference type="PANTHER" id="PTHR12482:SF5">
    <property type="entry name" value="DUF676 DOMAIN-CONTAINING PROTEIN"/>
    <property type="match status" value="1"/>
</dbReference>
<dbReference type="WBParaSite" id="NBR_0000783401-mRNA-1">
    <property type="protein sequence ID" value="NBR_0000783401-mRNA-1"/>
    <property type="gene ID" value="NBR_0000783401"/>
</dbReference>
<organism evidence="5">
    <name type="scientific">Nippostrongylus brasiliensis</name>
    <name type="common">Rat hookworm</name>
    <dbReference type="NCBI Taxonomy" id="27835"/>
    <lineage>
        <taxon>Eukaryota</taxon>
        <taxon>Metazoa</taxon>
        <taxon>Ecdysozoa</taxon>
        <taxon>Nematoda</taxon>
        <taxon>Chromadorea</taxon>
        <taxon>Rhabditida</taxon>
        <taxon>Rhabditina</taxon>
        <taxon>Rhabditomorpha</taxon>
        <taxon>Strongyloidea</taxon>
        <taxon>Heligmosomidae</taxon>
        <taxon>Nippostrongylus</taxon>
    </lineage>
</organism>
<evidence type="ECO:0000313" key="3">
    <source>
        <dbReference type="EMBL" id="VDL71424.1"/>
    </source>
</evidence>
<dbReference type="Pfam" id="PF05057">
    <property type="entry name" value="DUF676"/>
    <property type="match status" value="1"/>
</dbReference>
<dbReference type="EMBL" id="UYSL01019931">
    <property type="protein sequence ID" value="VDL71424.1"/>
    <property type="molecule type" value="Genomic_DNA"/>
</dbReference>
<dbReference type="Proteomes" id="UP000271162">
    <property type="component" value="Unassembled WGS sequence"/>
</dbReference>